<dbReference type="Pfam" id="PF11756">
    <property type="entry name" value="YgbA_NO"/>
    <property type="match status" value="1"/>
</dbReference>
<reference evidence="1 2" key="1">
    <citation type="submission" date="2017-10" db="EMBL/GenBank/DDBJ databases">
        <title>Genomics of the genus Arcobacter.</title>
        <authorList>
            <person name="Perez-Cataluna A."/>
            <person name="Figueras M.J."/>
        </authorList>
    </citation>
    <scope>NUCLEOTIDE SEQUENCE [LARGE SCALE GENOMIC DNA]</scope>
    <source>
        <strain evidence="1 2">DSM 24636</strain>
    </source>
</reference>
<organism evidence="1 2">
    <name type="scientific">Halarcobacter anaerophilus</name>
    <dbReference type="NCBI Taxonomy" id="877500"/>
    <lineage>
        <taxon>Bacteria</taxon>
        <taxon>Pseudomonadati</taxon>
        <taxon>Campylobacterota</taxon>
        <taxon>Epsilonproteobacteria</taxon>
        <taxon>Campylobacterales</taxon>
        <taxon>Arcobacteraceae</taxon>
        <taxon>Halarcobacter</taxon>
    </lineage>
</organism>
<dbReference type="Proteomes" id="UP000290191">
    <property type="component" value="Unassembled WGS sequence"/>
</dbReference>
<keyword evidence="2" id="KW-1185">Reference proteome</keyword>
<evidence type="ECO:0000313" key="2">
    <source>
        <dbReference type="Proteomes" id="UP000290191"/>
    </source>
</evidence>
<protein>
    <recommendedName>
        <fullName evidence="3">Nitrous oxide-stimulated promoter family protein</fullName>
    </recommendedName>
</protein>
<evidence type="ECO:0008006" key="3">
    <source>
        <dbReference type="Google" id="ProtNLM"/>
    </source>
</evidence>
<dbReference type="STRING" id="877500.GCA_000935065_02154"/>
<dbReference type="InterPro" id="IPR020483">
    <property type="entry name" value="Uncharacterised_YgbA"/>
</dbReference>
<dbReference type="AlphaFoldDB" id="A0A4Q0Y3X0"/>
<proteinExistence type="predicted"/>
<accession>A0A4Q0Y3X0</accession>
<comment type="caution">
    <text evidence="1">The sequence shown here is derived from an EMBL/GenBank/DDBJ whole genome shotgun (WGS) entry which is preliminary data.</text>
</comment>
<dbReference type="EMBL" id="PDKO01000001">
    <property type="protein sequence ID" value="RXJ64862.1"/>
    <property type="molecule type" value="Genomic_DNA"/>
</dbReference>
<dbReference type="RefSeq" id="WP_129081213.1">
    <property type="nucleotide sequence ID" value="NZ_CP041070.1"/>
</dbReference>
<dbReference type="OrthoDB" id="5344095at2"/>
<gene>
    <name evidence="1" type="ORF">CRV06_02600</name>
</gene>
<sequence length="112" mass="13532">MTKEKFKSEIQILKKFSELYCKNKHSNQNSFKSVIIYKDEKIHINLNLCEECEEIINYSIKRLQECPHEEKPRCRKCPNPCYEKVYWKNLSKIMRYSALKSGLTKIKKFFSE</sequence>
<evidence type="ECO:0000313" key="1">
    <source>
        <dbReference type="EMBL" id="RXJ64862.1"/>
    </source>
</evidence>
<name>A0A4Q0Y3X0_9BACT</name>
<dbReference type="NCBIfam" id="NF007718">
    <property type="entry name" value="PRK10410.2-2"/>
    <property type="match status" value="1"/>
</dbReference>